<dbReference type="AlphaFoldDB" id="A0A1X7PER2"/>
<feature type="transmembrane region" description="Helical" evidence="1">
    <location>
        <begin position="46"/>
        <end position="67"/>
    </location>
</feature>
<accession>A0A1X7PER2</accession>
<feature type="transmembrane region" description="Helical" evidence="1">
    <location>
        <begin position="201"/>
        <end position="216"/>
    </location>
</feature>
<organism evidence="3 4">
    <name type="scientific">Mesorhizobium australicum</name>
    <dbReference type="NCBI Taxonomy" id="536018"/>
    <lineage>
        <taxon>Bacteria</taxon>
        <taxon>Pseudomonadati</taxon>
        <taxon>Pseudomonadota</taxon>
        <taxon>Alphaproteobacteria</taxon>
        <taxon>Hyphomicrobiales</taxon>
        <taxon>Phyllobacteriaceae</taxon>
        <taxon>Mesorhizobium</taxon>
    </lineage>
</organism>
<name>A0A1X7PER2_9HYPH</name>
<keyword evidence="1" id="KW-1133">Transmembrane helix</keyword>
<dbReference type="Proteomes" id="UP000193083">
    <property type="component" value="Unassembled WGS sequence"/>
</dbReference>
<dbReference type="EMBL" id="FXBL01000004">
    <property type="protein sequence ID" value="SMH48883.1"/>
    <property type="molecule type" value="Genomic_DNA"/>
</dbReference>
<feature type="transmembrane region" description="Helical" evidence="1">
    <location>
        <begin position="222"/>
        <end position="242"/>
    </location>
</feature>
<feature type="transmembrane region" description="Helical" evidence="1">
    <location>
        <begin position="105"/>
        <end position="125"/>
    </location>
</feature>
<feature type="transmembrane region" description="Helical" evidence="1">
    <location>
        <begin position="178"/>
        <end position="194"/>
    </location>
</feature>
<keyword evidence="1" id="KW-0812">Transmembrane</keyword>
<keyword evidence="1" id="KW-0472">Membrane</keyword>
<feature type="transmembrane region" description="Helical" evidence="1">
    <location>
        <begin position="254"/>
        <end position="274"/>
    </location>
</feature>
<keyword evidence="4" id="KW-1185">Reference proteome</keyword>
<dbReference type="Pfam" id="PF09925">
    <property type="entry name" value="DUF2157"/>
    <property type="match status" value="1"/>
</dbReference>
<feature type="transmembrane region" description="Helical" evidence="1">
    <location>
        <begin position="131"/>
        <end position="148"/>
    </location>
</feature>
<feature type="domain" description="DUF2157" evidence="2">
    <location>
        <begin position="14"/>
        <end position="153"/>
    </location>
</feature>
<dbReference type="OrthoDB" id="7353197at2"/>
<sequence>MAGYVDKVGQDIARWEARGLVSAALGQQLRDDVAANHGKGIGFGQVLAVMAALLMSAAILILIAANWEEIPRLGRVGAIFAVIAGGYLGGAFLKLRDHAALAEALWLISAAAFGGGIALIGQMYHLSGDETQAILVWCVGTALAAALLRSPVLAAAAVCLSAAWASWPVFSFDLEVNAWYPLLLAVLWAVAVWTRSLPARHLIVLSLIAHFFMLYFDTELLVIPAAMALVSALAFVVAVRGGDIVDRLSGLGEGLAAEALIGFLVGMFTLQVVFVDEAHFAWLAALTFAAIAGALVIGGKAGRKVRWLAYLGFAVEISFVYIATVGTMLGTAGFFLLAAIGLGVLAFVIIRIERRIAASAAIQGAA</sequence>
<feature type="transmembrane region" description="Helical" evidence="1">
    <location>
        <begin position="73"/>
        <end position="93"/>
    </location>
</feature>
<proteinExistence type="predicted"/>
<reference evidence="4" key="1">
    <citation type="submission" date="2017-04" db="EMBL/GenBank/DDBJ databases">
        <authorList>
            <person name="Varghese N."/>
            <person name="Submissions S."/>
        </authorList>
    </citation>
    <scope>NUCLEOTIDE SEQUENCE [LARGE SCALE GENOMIC DNA]</scope>
    <source>
        <strain evidence="4">B5P</strain>
    </source>
</reference>
<evidence type="ECO:0000259" key="2">
    <source>
        <dbReference type="Pfam" id="PF09925"/>
    </source>
</evidence>
<evidence type="ECO:0000313" key="4">
    <source>
        <dbReference type="Proteomes" id="UP000193083"/>
    </source>
</evidence>
<dbReference type="InterPro" id="IPR018677">
    <property type="entry name" value="DUF2157"/>
</dbReference>
<feature type="transmembrane region" description="Helical" evidence="1">
    <location>
        <begin position="329"/>
        <end position="350"/>
    </location>
</feature>
<gene>
    <name evidence="3" type="ORF">SAMN02982922_3809</name>
</gene>
<feature type="transmembrane region" description="Helical" evidence="1">
    <location>
        <begin position="280"/>
        <end position="298"/>
    </location>
</feature>
<protein>
    <submittedName>
        <fullName evidence="3">Uncharacterized membrane protein</fullName>
    </submittedName>
</protein>
<feature type="transmembrane region" description="Helical" evidence="1">
    <location>
        <begin position="305"/>
        <end position="323"/>
    </location>
</feature>
<evidence type="ECO:0000313" key="3">
    <source>
        <dbReference type="EMBL" id="SMH48883.1"/>
    </source>
</evidence>
<dbReference type="RefSeq" id="WP_085465583.1">
    <property type="nucleotide sequence ID" value="NZ_FXBL01000004.1"/>
</dbReference>
<evidence type="ECO:0000256" key="1">
    <source>
        <dbReference type="SAM" id="Phobius"/>
    </source>
</evidence>